<dbReference type="InterPro" id="IPR050482">
    <property type="entry name" value="Sensor_HK_TwoCompSys"/>
</dbReference>
<keyword evidence="6" id="KW-0732">Signal</keyword>
<evidence type="ECO:0000256" key="5">
    <source>
        <dbReference type="SAM" id="Coils"/>
    </source>
</evidence>
<dbReference type="SUPFAM" id="SSF48452">
    <property type="entry name" value="TPR-like"/>
    <property type="match status" value="2"/>
</dbReference>
<dbReference type="EMBL" id="SDHW01000001">
    <property type="protein sequence ID" value="RXK62106.1"/>
    <property type="molecule type" value="Genomic_DNA"/>
</dbReference>
<sequence length="651" mass="74227">MMKQLLFSILLFLSFVSTAQTVMNRDSLLRLMPAIKEDSAGVEFYINLGQQYEANEPELAKYYYRKAGTISEKINYEAGVVRYIFNYTFVLNLQARYDSGLLLNQQSVAIARTLNDPVLLGKALFNTGTSYRQLARYAEAAKFYEEGRKLFADNGDSFLSAQGYDILQLMYFNIEDYDKAIEYGQAAVKYLRTVDEPMWLGTALNNLGLSYIKKRKFNEAEQVYNETLKISKRIAHVEMESSAMLNMADVFLQKGEYEKLKPFYEKAVVLNKQLQSDDGLVISYRGMAIYYFFRKEFETAKAYALQSYTIADTNNLRMEKQQTMQTLSRIYFALHDMKSGYAYLRAADVLADSILSDKIRRNALDLEAKYQSQQKILRIQRLEDDKKIQQLTISRKNTLNYILIGSAASLLIISLLSYRNYRHKQKLQQQRINELETEKQLAATEAVLKGEEQERTRLAKDLHDGLGGMLSGIKYSFNTMKGNLILTPDNAQAFERSMDMLDSSIKEMRRVAHNMMPEALVKFGLDTALKDFCNDINASGALKVSYQSLNIEEVEFEQSTAITIYRIVQELINNTMKHAVAKNAIVQLSKTDDAITITVEDDGKGFDADILKAARGIGWTNILSRIEYLKGKLDVRSEAGKGTSVHIELNA</sequence>
<feature type="chain" id="PRO_5020556070" evidence="6">
    <location>
        <begin position="20"/>
        <end position="651"/>
    </location>
</feature>
<keyword evidence="5" id="KW-0175">Coiled coil</keyword>
<feature type="signal peptide" evidence="6">
    <location>
        <begin position="1"/>
        <end position="19"/>
    </location>
</feature>
<name>A0A4Q1CM62_9BACT</name>
<dbReference type="AlphaFoldDB" id="A0A4Q1CM62"/>
<dbReference type="InterPro" id="IPR011712">
    <property type="entry name" value="Sig_transdc_His_kin_sub3_dim/P"/>
</dbReference>
<evidence type="ECO:0000256" key="3">
    <source>
        <dbReference type="ARBA" id="ARBA00023012"/>
    </source>
</evidence>
<keyword evidence="3" id="KW-0902">Two-component regulatory system</keyword>
<feature type="domain" description="Histidine kinase" evidence="7">
    <location>
        <begin position="564"/>
        <end position="651"/>
    </location>
</feature>
<dbReference type="InterPro" id="IPR003594">
    <property type="entry name" value="HATPase_dom"/>
</dbReference>
<dbReference type="Pfam" id="PF07730">
    <property type="entry name" value="HisKA_3"/>
    <property type="match status" value="1"/>
</dbReference>
<dbReference type="GO" id="GO:0016020">
    <property type="term" value="C:membrane"/>
    <property type="evidence" value="ECO:0007669"/>
    <property type="project" value="InterPro"/>
</dbReference>
<feature type="repeat" description="TPR" evidence="4">
    <location>
        <begin position="241"/>
        <end position="274"/>
    </location>
</feature>
<comment type="caution">
    <text evidence="8">The sequence shown here is derived from an EMBL/GenBank/DDBJ whole genome shotgun (WGS) entry which is preliminary data.</text>
</comment>
<dbReference type="CDD" id="cd16917">
    <property type="entry name" value="HATPase_UhpB-NarQ-NarX-like"/>
    <property type="match status" value="1"/>
</dbReference>
<dbReference type="InterPro" id="IPR019734">
    <property type="entry name" value="TPR_rpt"/>
</dbReference>
<keyword evidence="1" id="KW-0808">Transferase</keyword>
<dbReference type="Proteomes" id="UP000290204">
    <property type="component" value="Unassembled WGS sequence"/>
</dbReference>
<dbReference type="GO" id="GO:0000155">
    <property type="term" value="F:phosphorelay sensor kinase activity"/>
    <property type="evidence" value="ECO:0007669"/>
    <property type="project" value="InterPro"/>
</dbReference>
<keyword evidence="2" id="KW-0418">Kinase</keyword>
<protein>
    <submittedName>
        <fullName evidence="8">Tetratricopeptide repeat protein</fullName>
    </submittedName>
</protein>
<dbReference type="RefSeq" id="WP_129129477.1">
    <property type="nucleotide sequence ID" value="NZ_SDHW01000001.1"/>
</dbReference>
<evidence type="ECO:0000256" key="1">
    <source>
        <dbReference type="ARBA" id="ARBA00022679"/>
    </source>
</evidence>
<dbReference type="InterPro" id="IPR011990">
    <property type="entry name" value="TPR-like_helical_dom_sf"/>
</dbReference>
<evidence type="ECO:0000256" key="4">
    <source>
        <dbReference type="PROSITE-ProRule" id="PRU00339"/>
    </source>
</evidence>
<proteinExistence type="predicted"/>
<dbReference type="InterPro" id="IPR005467">
    <property type="entry name" value="His_kinase_dom"/>
</dbReference>
<feature type="repeat" description="TPR" evidence="4">
    <location>
        <begin position="201"/>
        <end position="234"/>
    </location>
</feature>
<reference evidence="8 9" key="1">
    <citation type="submission" date="2019-01" db="EMBL/GenBank/DDBJ databases">
        <title>Lacibacter sp. strain TTM-7.</title>
        <authorList>
            <person name="Chen W.-M."/>
        </authorList>
    </citation>
    <scope>NUCLEOTIDE SEQUENCE [LARGE SCALE GENOMIC DNA]</scope>
    <source>
        <strain evidence="8 9">TTM-7</strain>
    </source>
</reference>
<evidence type="ECO:0000313" key="8">
    <source>
        <dbReference type="EMBL" id="RXK62106.1"/>
    </source>
</evidence>
<dbReference type="SUPFAM" id="SSF55874">
    <property type="entry name" value="ATPase domain of HSP90 chaperone/DNA topoisomerase II/histidine kinase"/>
    <property type="match status" value="1"/>
</dbReference>
<feature type="repeat" description="TPR" evidence="4">
    <location>
        <begin position="121"/>
        <end position="154"/>
    </location>
</feature>
<dbReference type="GO" id="GO:0046983">
    <property type="term" value="F:protein dimerization activity"/>
    <property type="evidence" value="ECO:0007669"/>
    <property type="project" value="InterPro"/>
</dbReference>
<gene>
    <name evidence="8" type="ORF">ESA94_03580</name>
</gene>
<evidence type="ECO:0000256" key="6">
    <source>
        <dbReference type="SAM" id="SignalP"/>
    </source>
</evidence>
<keyword evidence="4" id="KW-0802">TPR repeat</keyword>
<dbReference type="SMART" id="SM00028">
    <property type="entry name" value="TPR"/>
    <property type="match status" value="5"/>
</dbReference>
<feature type="coiled-coil region" evidence="5">
    <location>
        <begin position="418"/>
        <end position="445"/>
    </location>
</feature>
<dbReference type="Pfam" id="PF02518">
    <property type="entry name" value="HATPase_c"/>
    <property type="match status" value="1"/>
</dbReference>
<dbReference type="Pfam" id="PF13424">
    <property type="entry name" value="TPR_12"/>
    <property type="match status" value="1"/>
</dbReference>
<accession>A0A4Q1CM62</accession>
<dbReference type="PANTHER" id="PTHR24421">
    <property type="entry name" value="NITRATE/NITRITE SENSOR PROTEIN NARX-RELATED"/>
    <property type="match status" value="1"/>
</dbReference>
<dbReference type="Pfam" id="PF13374">
    <property type="entry name" value="TPR_10"/>
    <property type="match status" value="1"/>
</dbReference>
<dbReference type="Gene3D" id="1.25.40.10">
    <property type="entry name" value="Tetratricopeptide repeat domain"/>
    <property type="match status" value="2"/>
</dbReference>
<organism evidence="8 9">
    <name type="scientific">Lacibacter luteus</name>
    <dbReference type="NCBI Taxonomy" id="2508719"/>
    <lineage>
        <taxon>Bacteria</taxon>
        <taxon>Pseudomonadati</taxon>
        <taxon>Bacteroidota</taxon>
        <taxon>Chitinophagia</taxon>
        <taxon>Chitinophagales</taxon>
        <taxon>Chitinophagaceae</taxon>
        <taxon>Lacibacter</taxon>
    </lineage>
</organism>
<evidence type="ECO:0000259" key="7">
    <source>
        <dbReference type="PROSITE" id="PS50109"/>
    </source>
</evidence>
<dbReference type="OrthoDB" id="617348at2"/>
<dbReference type="PROSITE" id="PS50109">
    <property type="entry name" value="HIS_KIN"/>
    <property type="match status" value="1"/>
</dbReference>
<evidence type="ECO:0000313" key="9">
    <source>
        <dbReference type="Proteomes" id="UP000290204"/>
    </source>
</evidence>
<dbReference type="InterPro" id="IPR036890">
    <property type="entry name" value="HATPase_C_sf"/>
</dbReference>
<keyword evidence="9" id="KW-1185">Reference proteome</keyword>
<dbReference type="Gene3D" id="3.30.565.10">
    <property type="entry name" value="Histidine kinase-like ATPase, C-terminal domain"/>
    <property type="match status" value="1"/>
</dbReference>
<dbReference type="Gene3D" id="1.20.5.1930">
    <property type="match status" value="1"/>
</dbReference>
<evidence type="ECO:0000256" key="2">
    <source>
        <dbReference type="ARBA" id="ARBA00022777"/>
    </source>
</evidence>
<dbReference type="PROSITE" id="PS50005">
    <property type="entry name" value="TPR"/>
    <property type="match status" value="3"/>
</dbReference>